<dbReference type="SUPFAM" id="SSF52313">
    <property type="entry name" value="Ribosomal protein S2"/>
    <property type="match status" value="1"/>
</dbReference>
<protein>
    <recommendedName>
        <fullName evidence="4 5">Small ribosomal subunit protein uS2</fullName>
    </recommendedName>
</protein>
<keyword evidence="2 5" id="KW-0689">Ribosomal protein</keyword>
<dbReference type="InterPro" id="IPR005706">
    <property type="entry name" value="Ribosomal_uS2_bac/mit/plastid"/>
</dbReference>
<dbReference type="Proteomes" id="UP000034739">
    <property type="component" value="Unassembled WGS sequence"/>
</dbReference>
<sequence>MSGGDKRYASNKLRRVSRLFFMDEITLQLLLEAGCHFGHKAERWHPKASQFIFTEKDGIHIVDLAKTKAGLEAAAAFIKDTVAKGGEVLFVATKRQARGVVKQEVEAVGAPYFVERWIGGFLTNWEQVKKNIDKIIRLDEEQQNGTWKKFPKHEQVKLGRYLKRLKIYYGGVLTLKNVPQALFVVDVKKEDASVREGRISGAAIVAIVDTNADPAGIDYVIPANDDAVGSIQFIAHVVATAYREGKELRQKEIEKTNKASEVAKTEAPKEATIEEKPREAGSGSARKPDSAKATTDGRGKPKKTA</sequence>
<dbReference type="NCBIfam" id="TIGR01011">
    <property type="entry name" value="rpsB_bact"/>
    <property type="match status" value="1"/>
</dbReference>
<dbReference type="GO" id="GO:0003735">
    <property type="term" value="F:structural constituent of ribosome"/>
    <property type="evidence" value="ECO:0007669"/>
    <property type="project" value="InterPro"/>
</dbReference>
<feature type="compositionally biased region" description="Basic and acidic residues" evidence="6">
    <location>
        <begin position="286"/>
        <end position="299"/>
    </location>
</feature>
<evidence type="ECO:0000256" key="1">
    <source>
        <dbReference type="ARBA" id="ARBA00006242"/>
    </source>
</evidence>
<gene>
    <name evidence="5" type="primary">rpsB</name>
    <name evidence="7" type="ORF">UY16_C0020G0004</name>
</gene>
<dbReference type="PATRIC" id="fig|1618445.3.peg.668"/>
<comment type="caution">
    <text evidence="7">The sequence shown here is derived from an EMBL/GenBank/DDBJ whole genome shotgun (WGS) entry which is preliminary data.</text>
</comment>
<dbReference type="Gene3D" id="1.10.287.610">
    <property type="entry name" value="Helix hairpin bin"/>
    <property type="match status" value="1"/>
</dbReference>
<reference evidence="7 8" key="1">
    <citation type="journal article" date="2015" name="Nature">
        <title>rRNA introns, odd ribosomes, and small enigmatic genomes across a large radiation of phyla.</title>
        <authorList>
            <person name="Brown C.T."/>
            <person name="Hug L.A."/>
            <person name="Thomas B.C."/>
            <person name="Sharon I."/>
            <person name="Castelle C.J."/>
            <person name="Singh A."/>
            <person name="Wilkins M.J."/>
            <person name="Williams K.H."/>
            <person name="Banfield J.F."/>
        </authorList>
    </citation>
    <scope>NUCLEOTIDE SEQUENCE [LARGE SCALE GENOMIC DNA]</scope>
</reference>
<name>A0A0G1WBJ7_9BACT</name>
<dbReference type="PANTHER" id="PTHR12534">
    <property type="entry name" value="30S RIBOSOMAL PROTEIN S2 PROKARYOTIC AND ORGANELLAR"/>
    <property type="match status" value="1"/>
</dbReference>
<evidence type="ECO:0000313" key="7">
    <source>
        <dbReference type="EMBL" id="KKU87693.1"/>
    </source>
</evidence>
<dbReference type="EMBL" id="LCOY01000020">
    <property type="protein sequence ID" value="KKU87693.1"/>
    <property type="molecule type" value="Genomic_DNA"/>
</dbReference>
<accession>A0A0G1WBJ7</accession>
<dbReference type="PRINTS" id="PR00395">
    <property type="entry name" value="RIBOSOMALS2"/>
</dbReference>
<keyword evidence="3 5" id="KW-0687">Ribonucleoprotein</keyword>
<feature type="region of interest" description="Disordered" evidence="6">
    <location>
        <begin position="253"/>
        <end position="305"/>
    </location>
</feature>
<dbReference type="InterPro" id="IPR023591">
    <property type="entry name" value="Ribosomal_uS2_flav_dom_sf"/>
</dbReference>
<dbReference type="Pfam" id="PF00318">
    <property type="entry name" value="Ribosomal_S2"/>
    <property type="match status" value="1"/>
</dbReference>
<evidence type="ECO:0000256" key="6">
    <source>
        <dbReference type="SAM" id="MobiDB-lite"/>
    </source>
</evidence>
<proteinExistence type="inferred from homology"/>
<dbReference type="GO" id="GO:0006412">
    <property type="term" value="P:translation"/>
    <property type="evidence" value="ECO:0007669"/>
    <property type="project" value="UniProtKB-UniRule"/>
</dbReference>
<dbReference type="PANTHER" id="PTHR12534:SF0">
    <property type="entry name" value="SMALL RIBOSOMAL SUBUNIT PROTEIN US2M"/>
    <property type="match status" value="1"/>
</dbReference>
<evidence type="ECO:0000256" key="3">
    <source>
        <dbReference type="ARBA" id="ARBA00023274"/>
    </source>
</evidence>
<evidence type="ECO:0000256" key="4">
    <source>
        <dbReference type="ARBA" id="ARBA00035256"/>
    </source>
</evidence>
<dbReference type="AlphaFoldDB" id="A0A0G1WBJ7"/>
<organism evidence="7 8">
    <name type="scientific">Candidatus Gottesmanbacteria bacterium GW2011_GWA2_47_9</name>
    <dbReference type="NCBI Taxonomy" id="1618445"/>
    <lineage>
        <taxon>Bacteria</taxon>
        <taxon>Candidatus Gottesmaniibacteriota</taxon>
    </lineage>
</organism>
<dbReference type="Gene3D" id="3.40.50.10490">
    <property type="entry name" value="Glucose-6-phosphate isomerase like protein, domain 1"/>
    <property type="match status" value="1"/>
</dbReference>
<dbReference type="HAMAP" id="MF_00291_B">
    <property type="entry name" value="Ribosomal_uS2_B"/>
    <property type="match status" value="1"/>
</dbReference>
<evidence type="ECO:0000256" key="5">
    <source>
        <dbReference type="HAMAP-Rule" id="MF_00291"/>
    </source>
</evidence>
<feature type="compositionally biased region" description="Basic and acidic residues" evidence="6">
    <location>
        <begin position="253"/>
        <end position="279"/>
    </location>
</feature>
<dbReference type="InterPro" id="IPR001865">
    <property type="entry name" value="Ribosomal_uS2"/>
</dbReference>
<dbReference type="GO" id="GO:0022627">
    <property type="term" value="C:cytosolic small ribosomal subunit"/>
    <property type="evidence" value="ECO:0007669"/>
    <property type="project" value="TreeGrafter"/>
</dbReference>
<comment type="similarity">
    <text evidence="1 5">Belongs to the universal ribosomal protein uS2 family.</text>
</comment>
<evidence type="ECO:0000256" key="2">
    <source>
        <dbReference type="ARBA" id="ARBA00022980"/>
    </source>
</evidence>
<evidence type="ECO:0000313" key="8">
    <source>
        <dbReference type="Proteomes" id="UP000034739"/>
    </source>
</evidence>
<dbReference type="CDD" id="cd01425">
    <property type="entry name" value="RPS2"/>
    <property type="match status" value="1"/>
</dbReference>